<feature type="region of interest" description="Disordered" evidence="1">
    <location>
        <begin position="221"/>
        <end position="246"/>
    </location>
</feature>
<dbReference type="EMBL" id="BKCJ010010511">
    <property type="protein sequence ID" value="GEU91906.1"/>
    <property type="molecule type" value="Genomic_DNA"/>
</dbReference>
<dbReference type="EMBL" id="BKCJ010010090">
    <property type="protein sequence ID" value="GEU90019.1"/>
    <property type="molecule type" value="Genomic_DNA"/>
</dbReference>
<organism evidence="3">
    <name type="scientific">Tanacetum cinerariifolium</name>
    <name type="common">Dalmatian daisy</name>
    <name type="synonym">Chrysanthemum cinerariifolium</name>
    <dbReference type="NCBI Taxonomy" id="118510"/>
    <lineage>
        <taxon>Eukaryota</taxon>
        <taxon>Viridiplantae</taxon>
        <taxon>Streptophyta</taxon>
        <taxon>Embryophyta</taxon>
        <taxon>Tracheophyta</taxon>
        <taxon>Spermatophyta</taxon>
        <taxon>Magnoliopsida</taxon>
        <taxon>eudicotyledons</taxon>
        <taxon>Gunneridae</taxon>
        <taxon>Pentapetalae</taxon>
        <taxon>asterids</taxon>
        <taxon>campanulids</taxon>
        <taxon>Asterales</taxon>
        <taxon>Asteraceae</taxon>
        <taxon>Asteroideae</taxon>
        <taxon>Anthemideae</taxon>
        <taxon>Anthemidinae</taxon>
        <taxon>Tanacetum</taxon>
    </lineage>
</organism>
<feature type="compositionally biased region" description="Acidic residues" evidence="1">
    <location>
        <begin position="230"/>
        <end position="246"/>
    </location>
</feature>
<feature type="compositionally biased region" description="Low complexity" evidence="1">
    <location>
        <begin position="12"/>
        <end position="33"/>
    </location>
</feature>
<reference evidence="3" key="1">
    <citation type="journal article" date="2019" name="Sci. Rep.">
        <title>Draft genome of Tanacetum cinerariifolium, the natural source of mosquito coil.</title>
        <authorList>
            <person name="Yamashiro T."/>
            <person name="Shiraishi A."/>
            <person name="Satake H."/>
            <person name="Nakayama K."/>
        </authorList>
    </citation>
    <scope>NUCLEOTIDE SEQUENCE</scope>
</reference>
<evidence type="ECO:0000256" key="1">
    <source>
        <dbReference type="SAM" id="MobiDB-lite"/>
    </source>
</evidence>
<proteinExistence type="predicted"/>
<name>A0A6L2P0Q5_TANCI</name>
<accession>A0A6L2P0Q5</accession>
<feature type="region of interest" description="Disordered" evidence="1">
    <location>
        <begin position="1"/>
        <end position="55"/>
    </location>
</feature>
<evidence type="ECO:0000313" key="3">
    <source>
        <dbReference type="EMBL" id="GEU91906.1"/>
    </source>
</evidence>
<protein>
    <submittedName>
        <fullName evidence="3">Uncharacterized protein</fullName>
    </submittedName>
</protein>
<dbReference type="AlphaFoldDB" id="A0A6L2P0Q5"/>
<gene>
    <name evidence="2" type="ORF">Tci_061997</name>
    <name evidence="3" type="ORF">Tci_063884</name>
</gene>
<feature type="compositionally biased region" description="Basic and acidic residues" evidence="1">
    <location>
        <begin position="34"/>
        <end position="43"/>
    </location>
</feature>
<comment type="caution">
    <text evidence="3">The sequence shown here is derived from an EMBL/GenBank/DDBJ whole genome shotgun (WGS) entry which is preliminary data.</text>
</comment>
<evidence type="ECO:0000313" key="2">
    <source>
        <dbReference type="EMBL" id="GEU90019.1"/>
    </source>
</evidence>
<sequence length="246" mass="27803">MHINSSCLVKKPNTLNTPVNTTNHTTPATTGDTSTHHGTTDHRRYSHTTTRAPPSPHEHTVHYFIYSLPLSSFLPHRHMKPHTLWKREGFLTIDVVIDNEFMMRSMLLWTINDFPAQSSFLGGVGKSDPSYTNELFTLACGPSSTPISVNTCVVNGVRFVVHSLNERRTTQTMEFQYLDVIVVKEDQDVLHDNNLFDFALYANLNDMSYVTLNIDGQSTEVEAPPPITLVDEDDDFIDDEDDVPHD</sequence>